<dbReference type="InterPro" id="IPR055414">
    <property type="entry name" value="LRR_R13L4/SHOC2-like"/>
</dbReference>
<dbReference type="Gene3D" id="1.10.1740.10">
    <property type="match status" value="1"/>
</dbReference>
<protein>
    <submittedName>
        <fullName evidence="7">Uncharacterized protein</fullName>
    </submittedName>
</protein>
<dbReference type="GO" id="GO:0006352">
    <property type="term" value="P:DNA-templated transcription initiation"/>
    <property type="evidence" value="ECO:0007669"/>
    <property type="project" value="InterPro"/>
</dbReference>
<dbReference type="CDD" id="cd06171">
    <property type="entry name" value="Sigma70_r4"/>
    <property type="match status" value="1"/>
</dbReference>
<dbReference type="InterPro" id="IPR013325">
    <property type="entry name" value="RNA_pol_sigma_r2"/>
</dbReference>
<dbReference type="AlphaFoldDB" id="A0A6P2D8I0"/>
<dbReference type="InterPro" id="IPR014284">
    <property type="entry name" value="RNA_pol_sigma-70_dom"/>
</dbReference>
<dbReference type="Pfam" id="PF04542">
    <property type="entry name" value="Sigma70_r2"/>
    <property type="match status" value="1"/>
</dbReference>
<dbReference type="Pfam" id="PF13516">
    <property type="entry name" value="LRR_6"/>
    <property type="match status" value="3"/>
</dbReference>
<reference evidence="7 8" key="1">
    <citation type="submission" date="2019-05" db="EMBL/GenBank/DDBJ databases">
        <authorList>
            <consortium name="Science for Life Laboratories"/>
        </authorList>
    </citation>
    <scope>NUCLEOTIDE SEQUENCE [LARGE SCALE GENOMIC DNA]</scope>
    <source>
        <strain evidence="7">Soil9</strain>
    </source>
</reference>
<dbReference type="GO" id="GO:0031146">
    <property type="term" value="P:SCF-dependent proteasomal ubiquitin-dependent protein catabolic process"/>
    <property type="evidence" value="ECO:0007669"/>
    <property type="project" value="TreeGrafter"/>
</dbReference>
<keyword evidence="3" id="KW-0812">Transmembrane</keyword>
<evidence type="ECO:0000256" key="1">
    <source>
        <dbReference type="ARBA" id="ARBA00022737"/>
    </source>
</evidence>
<evidence type="ECO:0000313" key="8">
    <source>
        <dbReference type="Proteomes" id="UP000464178"/>
    </source>
</evidence>
<dbReference type="InterPro" id="IPR032675">
    <property type="entry name" value="LRR_dom_sf"/>
</dbReference>
<dbReference type="Gene3D" id="3.80.10.10">
    <property type="entry name" value="Ribonuclease Inhibitor"/>
    <property type="match status" value="3"/>
</dbReference>
<evidence type="ECO:0000256" key="3">
    <source>
        <dbReference type="SAM" id="Phobius"/>
    </source>
</evidence>
<dbReference type="NCBIfam" id="TIGR02937">
    <property type="entry name" value="sigma70-ECF"/>
    <property type="match status" value="1"/>
</dbReference>
<evidence type="ECO:0000313" key="7">
    <source>
        <dbReference type="EMBL" id="VTR96685.1"/>
    </source>
</evidence>
<dbReference type="PANTHER" id="PTHR13318">
    <property type="entry name" value="PARTNER OF PAIRED, ISOFORM B-RELATED"/>
    <property type="match status" value="1"/>
</dbReference>
<evidence type="ECO:0000259" key="4">
    <source>
        <dbReference type="Pfam" id="PF04542"/>
    </source>
</evidence>
<dbReference type="GO" id="GO:0019005">
    <property type="term" value="C:SCF ubiquitin ligase complex"/>
    <property type="evidence" value="ECO:0007669"/>
    <property type="project" value="TreeGrafter"/>
</dbReference>
<dbReference type="InterPro" id="IPR036388">
    <property type="entry name" value="WH-like_DNA-bd_sf"/>
</dbReference>
<feature type="domain" description="RNA polymerase sigma factor 70 region 4 type 2" evidence="5">
    <location>
        <begin position="139"/>
        <end position="191"/>
    </location>
</feature>
<feature type="domain" description="Disease resistance R13L4/SHOC-2-like LRR" evidence="6">
    <location>
        <begin position="412"/>
        <end position="579"/>
    </location>
</feature>
<dbReference type="InterPro" id="IPR007627">
    <property type="entry name" value="RNA_pol_sigma70_r2"/>
</dbReference>
<evidence type="ECO:0000259" key="5">
    <source>
        <dbReference type="Pfam" id="PF08281"/>
    </source>
</evidence>
<dbReference type="Proteomes" id="UP000464178">
    <property type="component" value="Chromosome"/>
</dbReference>
<dbReference type="SUPFAM" id="SSF88659">
    <property type="entry name" value="Sigma3 and sigma4 domains of RNA polymerase sigma factors"/>
    <property type="match status" value="1"/>
</dbReference>
<accession>A0A6P2D8I0</accession>
<sequence length="814" mass="86613">MSARLRRWLRTPGAGTAPEATAPDGELVCRFVEARDEAAFTELVRRHGPMVLAACRRVLDPDVHTADDAFQATFLVLASRAAKISPPERVGAWLHGVAVRVAQKARTWARKIAPAVPGDLAAIPHVVREANPDADELRAQIDDALAGLPSKYRVAVVLCELEGRSRKEAATALGWSEGTLSSRLARARKLLADRLARRGVTVPAVGLGAAATVPVHLAAQTTRTAALVATGAHTGNVIPARVVALARGVSVRPAGFKLVAAVLTLAAVALGGAGLYALTVAPPGPKGGPARDNREPGQPVVGAPPKGEAANGPLKEGAPERPGFDQATIDAWEKRGFEAGWIEVHRYGWNTYLRNTPARPGPSAVPAFIYSDSKPKLTDEGLKNLPPIDVPFALGLRGTRVAITDAGLEHLAGLKNLTHLSLLGTRVRGTGLKHLTGLKNLTAIELTQAPVTDAGLKHLADLKGLTRITLCYANNYYAHEDLDGAWLKHLAGLKKLTHLDLYSSRVTDEWLEHLVAPEALTHLDLGRASVTDEGLRHLAKVKNLTSLDLTLNEEVTDKGLVELGGLEHLADLNLSQTRVTGDGMKHLAGLKNLTSLNLSMTRVTDEGLGHLTGLKNLIDLNLYSVPGVTNEGLKYLAGFDKLTTLDLCAAKITDEGLKDVAGLKNLTTLKLCGPLTEAGLKHVAGLKNLTTLKLWCPEMSDDGLKHIVGLTKLTHLDLHITPVSDAGLAHLTGLTNLTHLDLGLTKVTDEGLVHLAGFNKLRTLNLSSTEITGSGWKHLAKLQGLTRLDLSSTKISAPPVTLLRSALPDCEIVR</sequence>
<dbReference type="InterPro" id="IPR006553">
    <property type="entry name" value="Leu-rich_rpt_Cys-con_subtyp"/>
</dbReference>
<dbReference type="KEGG" id="gms:SOIL9_10970"/>
<dbReference type="InterPro" id="IPR013324">
    <property type="entry name" value="RNA_pol_sigma_r3/r4-like"/>
</dbReference>
<keyword evidence="8" id="KW-1185">Reference proteome</keyword>
<dbReference type="Pfam" id="PF08281">
    <property type="entry name" value="Sigma70_r4_2"/>
    <property type="match status" value="1"/>
</dbReference>
<dbReference type="InterPro" id="IPR001611">
    <property type="entry name" value="Leu-rich_rpt"/>
</dbReference>
<organism evidence="7 8">
    <name type="scientific">Gemmata massiliana</name>
    <dbReference type="NCBI Taxonomy" id="1210884"/>
    <lineage>
        <taxon>Bacteria</taxon>
        <taxon>Pseudomonadati</taxon>
        <taxon>Planctomycetota</taxon>
        <taxon>Planctomycetia</taxon>
        <taxon>Gemmatales</taxon>
        <taxon>Gemmataceae</taxon>
        <taxon>Gemmata</taxon>
    </lineage>
</organism>
<feature type="region of interest" description="Disordered" evidence="2">
    <location>
        <begin position="286"/>
        <end position="324"/>
    </location>
</feature>
<dbReference type="InterPro" id="IPR013249">
    <property type="entry name" value="RNA_pol_sigma70_r4_t2"/>
</dbReference>
<dbReference type="SMART" id="SM00367">
    <property type="entry name" value="LRR_CC"/>
    <property type="match status" value="10"/>
</dbReference>
<dbReference type="SUPFAM" id="SSF88946">
    <property type="entry name" value="Sigma2 domain of RNA polymerase sigma factors"/>
    <property type="match status" value="1"/>
</dbReference>
<name>A0A6P2D8I0_9BACT</name>
<dbReference type="SUPFAM" id="SSF52047">
    <property type="entry name" value="RNI-like"/>
    <property type="match status" value="2"/>
</dbReference>
<feature type="domain" description="RNA polymerase sigma-70 region 2" evidence="4">
    <location>
        <begin position="43"/>
        <end position="105"/>
    </location>
</feature>
<evidence type="ECO:0000256" key="2">
    <source>
        <dbReference type="SAM" id="MobiDB-lite"/>
    </source>
</evidence>
<keyword evidence="3" id="KW-1133">Transmembrane helix</keyword>
<dbReference type="Gene3D" id="1.10.10.10">
    <property type="entry name" value="Winged helix-like DNA-binding domain superfamily/Winged helix DNA-binding domain"/>
    <property type="match status" value="1"/>
</dbReference>
<feature type="transmembrane region" description="Helical" evidence="3">
    <location>
        <begin position="258"/>
        <end position="278"/>
    </location>
</feature>
<dbReference type="Pfam" id="PF23598">
    <property type="entry name" value="LRR_14"/>
    <property type="match status" value="1"/>
</dbReference>
<dbReference type="GO" id="GO:0016987">
    <property type="term" value="F:sigma factor activity"/>
    <property type="evidence" value="ECO:0007669"/>
    <property type="project" value="InterPro"/>
</dbReference>
<dbReference type="GO" id="GO:0003677">
    <property type="term" value="F:DNA binding"/>
    <property type="evidence" value="ECO:0007669"/>
    <property type="project" value="InterPro"/>
</dbReference>
<evidence type="ECO:0000259" key="6">
    <source>
        <dbReference type="Pfam" id="PF23598"/>
    </source>
</evidence>
<dbReference type="RefSeq" id="WP_162670867.1">
    <property type="nucleotide sequence ID" value="NZ_LR593886.1"/>
</dbReference>
<proteinExistence type="predicted"/>
<dbReference type="PANTHER" id="PTHR13318:SF162">
    <property type="entry name" value="LEUCINE-RICH REPEAT FAMILY PROTEIN"/>
    <property type="match status" value="1"/>
</dbReference>
<gene>
    <name evidence="7" type="ORF">SOIL9_10970</name>
</gene>
<keyword evidence="3" id="KW-0472">Membrane</keyword>
<dbReference type="EMBL" id="LR593886">
    <property type="protein sequence ID" value="VTR96685.1"/>
    <property type="molecule type" value="Genomic_DNA"/>
</dbReference>
<keyword evidence="1" id="KW-0677">Repeat</keyword>